<gene>
    <name evidence="2" type="ORF">DILT_LOCUS10895</name>
</gene>
<dbReference type="Pfam" id="PF26215">
    <property type="entry name" value="HTH_animal"/>
    <property type="match status" value="1"/>
</dbReference>
<dbReference type="InterPro" id="IPR058912">
    <property type="entry name" value="HTH_animal"/>
</dbReference>
<dbReference type="EMBL" id="UYRU01061315">
    <property type="protein sequence ID" value="VDN15064.1"/>
    <property type="molecule type" value="Genomic_DNA"/>
</dbReference>
<keyword evidence="3" id="KW-1185">Reference proteome</keyword>
<sequence length="124" mass="13888">MQVLNDNSYHPISHKRSCVKIIYRRVEMHCSEQEDKLPEKNAFDGCSEKMATRATSSTAACANVMANKGAPTPKVSERSCTSKTYQNPLAAFSHHLELLDPIVRPSAAFSHHLELELHTGRRQP</sequence>
<reference evidence="2 3" key="1">
    <citation type="submission" date="2018-11" db="EMBL/GenBank/DDBJ databases">
        <authorList>
            <consortium name="Pathogen Informatics"/>
        </authorList>
    </citation>
    <scope>NUCLEOTIDE SEQUENCE [LARGE SCALE GENOMIC DNA]</scope>
</reference>
<organism evidence="2 3">
    <name type="scientific">Dibothriocephalus latus</name>
    <name type="common">Fish tapeworm</name>
    <name type="synonym">Diphyllobothrium latum</name>
    <dbReference type="NCBI Taxonomy" id="60516"/>
    <lineage>
        <taxon>Eukaryota</taxon>
        <taxon>Metazoa</taxon>
        <taxon>Spiralia</taxon>
        <taxon>Lophotrochozoa</taxon>
        <taxon>Platyhelminthes</taxon>
        <taxon>Cestoda</taxon>
        <taxon>Eucestoda</taxon>
        <taxon>Diphyllobothriidea</taxon>
        <taxon>Diphyllobothriidae</taxon>
        <taxon>Dibothriocephalus</taxon>
    </lineage>
</organism>
<evidence type="ECO:0000313" key="2">
    <source>
        <dbReference type="EMBL" id="VDN15064.1"/>
    </source>
</evidence>
<name>A0A3P7LDZ6_DIBLA</name>
<proteinExistence type="predicted"/>
<dbReference type="AlphaFoldDB" id="A0A3P7LDZ6"/>
<dbReference type="OrthoDB" id="6143221at2759"/>
<feature type="domain" description="Helix-turn-helix" evidence="1">
    <location>
        <begin position="2"/>
        <end position="36"/>
    </location>
</feature>
<protein>
    <recommendedName>
        <fullName evidence="1">Helix-turn-helix domain-containing protein</fullName>
    </recommendedName>
</protein>
<evidence type="ECO:0000313" key="3">
    <source>
        <dbReference type="Proteomes" id="UP000281553"/>
    </source>
</evidence>
<accession>A0A3P7LDZ6</accession>
<evidence type="ECO:0000259" key="1">
    <source>
        <dbReference type="Pfam" id="PF26215"/>
    </source>
</evidence>
<dbReference type="Proteomes" id="UP000281553">
    <property type="component" value="Unassembled WGS sequence"/>
</dbReference>